<dbReference type="Proteomes" id="UP000003053">
    <property type="component" value="Unassembled WGS sequence"/>
</dbReference>
<keyword evidence="1" id="KW-0812">Transmembrane</keyword>
<dbReference type="EMBL" id="AAOG01000001">
    <property type="protein sequence ID" value="EAR13119.1"/>
    <property type="molecule type" value="Genomic_DNA"/>
</dbReference>
<comment type="caution">
    <text evidence="2">The sequence shown here is derived from an EMBL/GenBank/DDBJ whole genome shotgun (WGS) entry which is preliminary data.</text>
</comment>
<keyword evidence="1" id="KW-1133">Transmembrane helix</keyword>
<proteinExistence type="predicted"/>
<dbReference type="HOGENOM" id="CLU_064655_1_1_10"/>
<dbReference type="STRING" id="313594.PI23P_01457"/>
<dbReference type="GO" id="GO:0051301">
    <property type="term" value="P:cell division"/>
    <property type="evidence" value="ECO:0007669"/>
    <property type="project" value="UniProtKB-KW"/>
</dbReference>
<keyword evidence="2" id="KW-0131">Cell cycle</keyword>
<evidence type="ECO:0000256" key="1">
    <source>
        <dbReference type="SAM" id="Phobius"/>
    </source>
</evidence>
<name>A4BVX8_9FLAO</name>
<dbReference type="RefSeq" id="WP_004568911.1">
    <property type="nucleotide sequence ID" value="NZ_CH724148.1"/>
</dbReference>
<accession>A4BVX8</accession>
<organism evidence="2 3">
    <name type="scientific">Polaribacter irgensii 23-P</name>
    <dbReference type="NCBI Taxonomy" id="313594"/>
    <lineage>
        <taxon>Bacteria</taxon>
        <taxon>Pseudomonadati</taxon>
        <taxon>Bacteroidota</taxon>
        <taxon>Flavobacteriia</taxon>
        <taxon>Flavobacteriales</taxon>
        <taxon>Flavobacteriaceae</taxon>
    </lineage>
</organism>
<keyword evidence="3" id="KW-1185">Reference proteome</keyword>
<evidence type="ECO:0000313" key="2">
    <source>
        <dbReference type="EMBL" id="EAR13119.1"/>
    </source>
</evidence>
<dbReference type="eggNOG" id="COG1589">
    <property type="taxonomic scope" value="Bacteria"/>
</dbReference>
<reference evidence="2 3" key="1">
    <citation type="submission" date="2006-02" db="EMBL/GenBank/DDBJ databases">
        <authorList>
            <person name="Murray A."/>
            <person name="Staley J."/>
            <person name="Ferriera S."/>
            <person name="Johnson J."/>
            <person name="Kravitz S."/>
            <person name="Halpern A."/>
            <person name="Remington K."/>
            <person name="Beeson K."/>
            <person name="Tran B."/>
            <person name="Rogers Y.-H."/>
            <person name="Friedman R."/>
            <person name="Venter J.C."/>
        </authorList>
    </citation>
    <scope>NUCLEOTIDE SEQUENCE [LARGE SCALE GENOMIC DNA]</scope>
    <source>
        <strain evidence="2 3">23-P</strain>
    </source>
</reference>
<keyword evidence="1" id="KW-0472">Membrane</keyword>
<feature type="transmembrane region" description="Helical" evidence="1">
    <location>
        <begin position="7"/>
        <end position="25"/>
    </location>
</feature>
<dbReference type="OrthoDB" id="1466667at2"/>
<sequence length="241" mass="27461">MRFKKSLKYLFFIGFIGVLSFLYGFTSKRNSTKKVTAVRVSFQENKRNFLTQEIVNKLLIQNNKTVVDQPKSVIDLYGLEKKISENPYVEKVAVFLTIGGVLKSKVKQRLPIARITGNGTSYYIDKQGVKVPLSLNYSARALLVSGVDSAADIQLILPLIFAILEDDFLQKEVVGIIKSDANTFQFSVRSGDYKVDFGTLDRMKIKFSMLKAFYNTTFKNKTIQDYKMITLKYHNQVVCTK</sequence>
<protein>
    <submittedName>
        <fullName evidence="2">Cell division protein FtsQ</fullName>
    </submittedName>
</protein>
<dbReference type="AlphaFoldDB" id="A4BVX8"/>
<evidence type="ECO:0000313" key="3">
    <source>
        <dbReference type="Proteomes" id="UP000003053"/>
    </source>
</evidence>
<keyword evidence="2" id="KW-0132">Cell division</keyword>
<gene>
    <name evidence="2" type="ORF">PI23P_01457</name>
</gene>